<organism evidence="8 9">
    <name type="scientific">Paraburkholderia phytofirmans (strain DSM 17436 / LMG 22146 / PsJN)</name>
    <name type="common">Burkholderia phytofirmans</name>
    <dbReference type="NCBI Taxonomy" id="398527"/>
    <lineage>
        <taxon>Bacteria</taxon>
        <taxon>Pseudomonadati</taxon>
        <taxon>Pseudomonadota</taxon>
        <taxon>Betaproteobacteria</taxon>
        <taxon>Burkholderiales</taxon>
        <taxon>Burkholderiaceae</taxon>
        <taxon>Paraburkholderia</taxon>
    </lineage>
</organism>
<proteinExistence type="inferred from homology"/>
<dbReference type="InterPro" id="IPR002104">
    <property type="entry name" value="Integrase_catalytic"/>
</dbReference>
<protein>
    <submittedName>
        <fullName evidence="8">Integrase domain protein SAM domain protein</fullName>
    </submittedName>
</protein>
<dbReference type="GO" id="GO:0006310">
    <property type="term" value="P:DNA recombination"/>
    <property type="evidence" value="ECO:0007669"/>
    <property type="project" value="UniProtKB-KW"/>
</dbReference>
<sequence>MIIVTDLSRTPELTDMAARLGIVNGQPFLVGEDGSFDRVLNTFLRSLVDPASPRPNTWRTYAYHLARFLKWLAQQEIAWRQVNRDVLRAYYTARRFVQTRPISARTWNNVAAALTRFYAWAVVAGEVPATPVSYREIRAGRIAAVPGIRPLRSSLTEHVSSIPVRYVPLRIYLSKVRPAFGGTRTAERDRAFADLLLATGMRVAEANSLLLADLPDPDAPECWGKKTIPLTLKRGTKGGKVRVIRIPIHVLRTVYRYVAEDRENALADISMSQRPAELWVTETGAPMKTARWHDVFRRASKTSGNQCTPHMLRHAFAIHQLTAMIQRLISDPTYRTDPHQPYRTLLKDPLRQLQRLLGHASLASTFIYLDCLEEVDRMIDDSLGDWTVPLQTRDEPR</sequence>
<dbReference type="Pfam" id="PF02899">
    <property type="entry name" value="Phage_int_SAM_1"/>
    <property type="match status" value="1"/>
</dbReference>
<dbReference type="GO" id="GO:0003677">
    <property type="term" value="F:DNA binding"/>
    <property type="evidence" value="ECO:0007669"/>
    <property type="project" value="UniProtKB-UniRule"/>
</dbReference>
<comment type="similarity">
    <text evidence="1">Belongs to the 'phage' integrase family.</text>
</comment>
<evidence type="ECO:0000256" key="2">
    <source>
        <dbReference type="ARBA" id="ARBA00022908"/>
    </source>
</evidence>
<dbReference type="InterPro" id="IPR010998">
    <property type="entry name" value="Integrase_recombinase_N"/>
</dbReference>
<dbReference type="PANTHER" id="PTHR30349">
    <property type="entry name" value="PHAGE INTEGRASE-RELATED"/>
    <property type="match status" value="1"/>
</dbReference>
<evidence type="ECO:0000259" key="6">
    <source>
        <dbReference type="PROSITE" id="PS51898"/>
    </source>
</evidence>
<dbReference type="Proteomes" id="UP000001739">
    <property type="component" value="Plasmid pBPHYT01"/>
</dbReference>
<dbReference type="InterPro" id="IPR004107">
    <property type="entry name" value="Integrase_SAM-like_N"/>
</dbReference>
<feature type="domain" description="Core-binding (CB)" evidence="7">
    <location>
        <begin position="34"/>
        <end position="122"/>
    </location>
</feature>
<dbReference type="EMBL" id="CP001054">
    <property type="protein sequence ID" value="ACD21649.1"/>
    <property type="molecule type" value="Genomic_DNA"/>
</dbReference>
<dbReference type="PROSITE" id="PS51898">
    <property type="entry name" value="TYR_RECOMBINASE"/>
    <property type="match status" value="1"/>
</dbReference>
<keyword evidence="3 5" id="KW-0238">DNA-binding</keyword>
<keyword evidence="2" id="KW-0229">DNA integration</keyword>
<evidence type="ECO:0000313" key="9">
    <source>
        <dbReference type="Proteomes" id="UP000001739"/>
    </source>
</evidence>
<geneLocation type="plasmid" evidence="8 9">
    <name>pBPHYT01</name>
</geneLocation>
<keyword evidence="8" id="KW-0614">Plasmid</keyword>
<reference evidence="8 9" key="1">
    <citation type="journal article" date="2011" name="J. Bacteriol.">
        <title>Complete genome sequence of the plant growth-promoting endophyte Burkholderia phytofirmans strain PsJN.</title>
        <authorList>
            <person name="Weilharter A."/>
            <person name="Mitter B."/>
            <person name="Shin M.V."/>
            <person name="Chain P.S."/>
            <person name="Nowak J."/>
            <person name="Sessitsch A."/>
        </authorList>
    </citation>
    <scope>NUCLEOTIDE SEQUENCE [LARGE SCALE GENOMIC DNA]</scope>
    <source>
        <strain evidence="9">DSM 17436 / LMG 22146 / PsJN</strain>
        <plasmid evidence="8 9">pBPHYT01</plasmid>
    </source>
</reference>
<dbReference type="KEGG" id="bpy:Bphyt_7364"/>
<dbReference type="InterPro" id="IPR011010">
    <property type="entry name" value="DNA_brk_join_enz"/>
</dbReference>
<dbReference type="InterPro" id="IPR050090">
    <property type="entry name" value="Tyrosine_recombinase_XerCD"/>
</dbReference>
<dbReference type="Gene3D" id="1.10.150.130">
    <property type="match status" value="1"/>
</dbReference>
<gene>
    <name evidence="8" type="ordered locus">Bphyt_7364</name>
</gene>
<dbReference type="InterPro" id="IPR013762">
    <property type="entry name" value="Integrase-like_cat_sf"/>
</dbReference>
<dbReference type="Pfam" id="PF00589">
    <property type="entry name" value="Phage_integrase"/>
    <property type="match status" value="1"/>
</dbReference>
<dbReference type="HOGENOM" id="CLU_044959_0_0_4"/>
<dbReference type="SUPFAM" id="SSF47823">
    <property type="entry name" value="lambda integrase-like, N-terminal domain"/>
    <property type="match status" value="1"/>
</dbReference>
<dbReference type="GO" id="GO:0015074">
    <property type="term" value="P:DNA integration"/>
    <property type="evidence" value="ECO:0007669"/>
    <property type="project" value="UniProtKB-KW"/>
</dbReference>
<dbReference type="SUPFAM" id="SSF56349">
    <property type="entry name" value="DNA breaking-rejoining enzymes"/>
    <property type="match status" value="1"/>
</dbReference>
<evidence type="ECO:0000256" key="4">
    <source>
        <dbReference type="ARBA" id="ARBA00023172"/>
    </source>
</evidence>
<keyword evidence="4" id="KW-0233">DNA recombination</keyword>
<accession>B2THA0</accession>
<name>B2THA0_PARPJ</name>
<dbReference type="CDD" id="cd00397">
    <property type="entry name" value="DNA_BRE_C"/>
    <property type="match status" value="1"/>
</dbReference>
<dbReference type="InterPro" id="IPR044068">
    <property type="entry name" value="CB"/>
</dbReference>
<evidence type="ECO:0000259" key="7">
    <source>
        <dbReference type="PROSITE" id="PS51900"/>
    </source>
</evidence>
<dbReference type="eggNOG" id="COG4974">
    <property type="taxonomic scope" value="Bacteria"/>
</dbReference>
<dbReference type="AlphaFoldDB" id="B2THA0"/>
<evidence type="ECO:0000256" key="5">
    <source>
        <dbReference type="PROSITE-ProRule" id="PRU01248"/>
    </source>
</evidence>
<evidence type="ECO:0000256" key="1">
    <source>
        <dbReference type="ARBA" id="ARBA00008857"/>
    </source>
</evidence>
<dbReference type="PANTHER" id="PTHR30349:SF64">
    <property type="entry name" value="PROPHAGE INTEGRASE INTD-RELATED"/>
    <property type="match status" value="1"/>
</dbReference>
<evidence type="ECO:0000313" key="8">
    <source>
        <dbReference type="EMBL" id="ACD21649.1"/>
    </source>
</evidence>
<dbReference type="Gene3D" id="1.10.443.10">
    <property type="entry name" value="Intergrase catalytic core"/>
    <property type="match status" value="1"/>
</dbReference>
<feature type="domain" description="Tyr recombinase" evidence="6">
    <location>
        <begin position="161"/>
        <end position="381"/>
    </location>
</feature>
<dbReference type="RefSeq" id="WP_012431018.1">
    <property type="nucleotide sequence ID" value="NC_010679.1"/>
</dbReference>
<evidence type="ECO:0000256" key="3">
    <source>
        <dbReference type="ARBA" id="ARBA00023125"/>
    </source>
</evidence>
<dbReference type="PROSITE" id="PS51900">
    <property type="entry name" value="CB"/>
    <property type="match status" value="1"/>
</dbReference>